<evidence type="ECO:0000259" key="8">
    <source>
        <dbReference type="Pfam" id="PF00081"/>
    </source>
</evidence>
<dbReference type="GeneID" id="17322655"/>
<dbReference type="KEGG" id="ccp:CHC_T00003067001"/>
<dbReference type="SUPFAM" id="SSF54719">
    <property type="entry name" value="Fe,Mn superoxide dismutase (SOD), C-terminal domain"/>
    <property type="match status" value="1"/>
</dbReference>
<dbReference type="Gene3D" id="1.10.287.990">
    <property type="entry name" value="Fe,Mn superoxide dismutase (SOD) domain"/>
    <property type="match status" value="1"/>
</dbReference>
<evidence type="ECO:0000256" key="1">
    <source>
        <dbReference type="ARBA" id="ARBA00008714"/>
    </source>
</evidence>
<comment type="catalytic activity">
    <reaction evidence="5 7">
        <text>2 superoxide + 2 H(+) = H2O2 + O2</text>
        <dbReference type="Rhea" id="RHEA:20696"/>
        <dbReference type="ChEBI" id="CHEBI:15378"/>
        <dbReference type="ChEBI" id="CHEBI:15379"/>
        <dbReference type="ChEBI" id="CHEBI:16240"/>
        <dbReference type="ChEBI" id="CHEBI:18421"/>
        <dbReference type="EC" id="1.15.1.1"/>
    </reaction>
</comment>
<dbReference type="PROSITE" id="PS00088">
    <property type="entry name" value="SOD_MN"/>
    <property type="match status" value="1"/>
</dbReference>
<evidence type="ECO:0000256" key="7">
    <source>
        <dbReference type="RuleBase" id="RU000414"/>
    </source>
</evidence>
<keyword evidence="3 6" id="KW-0479">Metal-binding</keyword>
<comment type="function">
    <text evidence="7">Destroys radicals which are normally produced within the cells and which are toxic to biological systems.</text>
</comment>
<feature type="domain" description="Manganese/iron superoxide dismutase N-terminal" evidence="8">
    <location>
        <begin position="3"/>
        <end position="91"/>
    </location>
</feature>
<dbReference type="GO" id="GO:0005737">
    <property type="term" value="C:cytoplasm"/>
    <property type="evidence" value="ECO:0007669"/>
    <property type="project" value="TreeGrafter"/>
</dbReference>
<dbReference type="GO" id="GO:0046872">
    <property type="term" value="F:metal ion binding"/>
    <property type="evidence" value="ECO:0007669"/>
    <property type="project" value="UniProtKB-KW"/>
</dbReference>
<dbReference type="InterPro" id="IPR019832">
    <property type="entry name" value="Mn/Fe_SOD_C"/>
</dbReference>
<dbReference type="Gramene" id="CDF35130">
    <property type="protein sequence ID" value="CDF35130"/>
    <property type="gene ID" value="CHC_T00003067001"/>
</dbReference>
<evidence type="ECO:0000256" key="6">
    <source>
        <dbReference type="PIRSR" id="PIRSR000349-1"/>
    </source>
</evidence>
<dbReference type="InterPro" id="IPR036314">
    <property type="entry name" value="SOD_C_sf"/>
</dbReference>
<protein>
    <recommendedName>
        <fullName evidence="2 7">Superoxide dismutase</fullName>
        <ecNumber evidence="2 7">1.15.1.1</ecNumber>
    </recommendedName>
</protein>
<organism evidence="10 11">
    <name type="scientific">Chondrus crispus</name>
    <name type="common">Carrageen Irish moss</name>
    <name type="synonym">Polymorpha crispa</name>
    <dbReference type="NCBI Taxonomy" id="2769"/>
    <lineage>
        <taxon>Eukaryota</taxon>
        <taxon>Rhodophyta</taxon>
        <taxon>Florideophyceae</taxon>
        <taxon>Rhodymeniophycidae</taxon>
        <taxon>Gigartinales</taxon>
        <taxon>Gigartinaceae</taxon>
        <taxon>Chondrus</taxon>
    </lineage>
</organism>
<dbReference type="InterPro" id="IPR001189">
    <property type="entry name" value="Mn/Fe_SOD"/>
</dbReference>
<name>R7QCE3_CHOCR</name>
<reference evidence="11" key="1">
    <citation type="journal article" date="2013" name="Proc. Natl. Acad. Sci. U.S.A.">
        <title>Genome structure and metabolic features in the red seaweed Chondrus crispus shed light on evolution of the Archaeplastida.</title>
        <authorList>
            <person name="Collen J."/>
            <person name="Porcel B."/>
            <person name="Carre W."/>
            <person name="Ball S.G."/>
            <person name="Chaparro C."/>
            <person name="Tonon T."/>
            <person name="Barbeyron T."/>
            <person name="Michel G."/>
            <person name="Noel B."/>
            <person name="Valentin K."/>
            <person name="Elias M."/>
            <person name="Artiguenave F."/>
            <person name="Arun A."/>
            <person name="Aury J.M."/>
            <person name="Barbosa-Neto J.F."/>
            <person name="Bothwell J.H."/>
            <person name="Bouget F.Y."/>
            <person name="Brillet L."/>
            <person name="Cabello-Hurtado F."/>
            <person name="Capella-Gutierrez S."/>
            <person name="Charrier B."/>
            <person name="Cladiere L."/>
            <person name="Cock J.M."/>
            <person name="Coelho S.M."/>
            <person name="Colleoni C."/>
            <person name="Czjzek M."/>
            <person name="Da Silva C."/>
            <person name="Delage L."/>
            <person name="Denoeud F."/>
            <person name="Deschamps P."/>
            <person name="Dittami S.M."/>
            <person name="Gabaldon T."/>
            <person name="Gachon C.M."/>
            <person name="Groisillier A."/>
            <person name="Herve C."/>
            <person name="Jabbari K."/>
            <person name="Katinka M."/>
            <person name="Kloareg B."/>
            <person name="Kowalczyk N."/>
            <person name="Labadie K."/>
            <person name="Leblanc C."/>
            <person name="Lopez P.J."/>
            <person name="McLachlan D.H."/>
            <person name="Meslet-Cladiere L."/>
            <person name="Moustafa A."/>
            <person name="Nehr Z."/>
            <person name="Nyvall Collen P."/>
            <person name="Panaud O."/>
            <person name="Partensky F."/>
            <person name="Poulain J."/>
            <person name="Rensing S.A."/>
            <person name="Rousvoal S."/>
            <person name="Samson G."/>
            <person name="Symeonidi A."/>
            <person name="Weissenbach J."/>
            <person name="Zambounis A."/>
            <person name="Wincker P."/>
            <person name="Boyen C."/>
        </authorList>
    </citation>
    <scope>NUCLEOTIDE SEQUENCE [LARGE SCALE GENOMIC DNA]</scope>
    <source>
        <strain evidence="11">cv. Stackhouse</strain>
    </source>
</reference>
<feature type="binding site" evidence="6">
    <location>
        <position position="27"/>
    </location>
    <ligand>
        <name>Mn(2+)</name>
        <dbReference type="ChEBI" id="CHEBI:29035"/>
    </ligand>
</feature>
<evidence type="ECO:0000313" key="10">
    <source>
        <dbReference type="EMBL" id="CDF35130.1"/>
    </source>
</evidence>
<dbReference type="FunFam" id="1.10.287.990:FF:000001">
    <property type="entry name" value="Superoxide dismutase"/>
    <property type="match status" value="1"/>
</dbReference>
<keyword evidence="11" id="KW-1185">Reference proteome</keyword>
<evidence type="ECO:0000256" key="5">
    <source>
        <dbReference type="ARBA" id="ARBA00049204"/>
    </source>
</evidence>
<dbReference type="InterPro" id="IPR019833">
    <property type="entry name" value="Mn/Fe_SOD_BS"/>
</dbReference>
<feature type="binding site" evidence="6">
    <location>
        <position position="84"/>
    </location>
    <ligand>
        <name>Mn(2+)</name>
        <dbReference type="ChEBI" id="CHEBI:29035"/>
    </ligand>
</feature>
<dbReference type="PANTHER" id="PTHR43595:SF2">
    <property type="entry name" value="SMALL RIBOSOMAL SUBUNIT PROTEIN MS42"/>
    <property type="match status" value="1"/>
</dbReference>
<evidence type="ECO:0000256" key="4">
    <source>
        <dbReference type="ARBA" id="ARBA00023002"/>
    </source>
</evidence>
<dbReference type="InterPro" id="IPR036324">
    <property type="entry name" value="Mn/Fe_SOD_N_sf"/>
</dbReference>
<dbReference type="PIRSF" id="PIRSF000349">
    <property type="entry name" value="SODismutase"/>
    <property type="match status" value="1"/>
</dbReference>
<keyword evidence="4 7" id="KW-0560">Oxidoreductase</keyword>
<dbReference type="Gene3D" id="3.55.40.20">
    <property type="entry name" value="Iron/manganese superoxide dismutase, C-terminal domain"/>
    <property type="match status" value="1"/>
</dbReference>
<dbReference type="EMBL" id="HG001718">
    <property type="protein sequence ID" value="CDF35130.1"/>
    <property type="molecule type" value="Genomic_DNA"/>
</dbReference>
<dbReference type="AlphaFoldDB" id="R7QCE3"/>
<gene>
    <name evidence="10" type="ORF">CHC_T00003067001</name>
</gene>
<dbReference type="PhylomeDB" id="R7QCE3"/>
<evidence type="ECO:0000259" key="9">
    <source>
        <dbReference type="Pfam" id="PF02777"/>
    </source>
</evidence>
<dbReference type="Proteomes" id="UP000012073">
    <property type="component" value="Unassembled WGS sequence"/>
</dbReference>
<proteinExistence type="inferred from homology"/>
<comment type="similarity">
    <text evidence="1 7">Belongs to the iron/manganese superoxide dismutase family.</text>
</comment>
<feature type="binding site" evidence="6">
    <location>
        <position position="174"/>
    </location>
    <ligand>
        <name>Mn(2+)</name>
        <dbReference type="ChEBI" id="CHEBI:29035"/>
    </ligand>
</feature>
<feature type="binding site" evidence="6">
    <location>
        <position position="178"/>
    </location>
    <ligand>
        <name>Mn(2+)</name>
        <dbReference type="ChEBI" id="CHEBI:29035"/>
    </ligand>
</feature>
<dbReference type="OMA" id="HNQFWEM"/>
<accession>R7QCE3</accession>
<dbReference type="PANTHER" id="PTHR43595">
    <property type="entry name" value="37S RIBOSOMAL PROTEIN S26, MITOCHONDRIAL"/>
    <property type="match status" value="1"/>
</dbReference>
<dbReference type="PRINTS" id="PR01703">
    <property type="entry name" value="MNSODISMTASE"/>
</dbReference>
<dbReference type="STRING" id="2769.R7QCE3"/>
<dbReference type="Pfam" id="PF00081">
    <property type="entry name" value="Sod_Fe_N"/>
    <property type="match status" value="1"/>
</dbReference>
<dbReference type="EC" id="1.15.1.1" evidence="2 7"/>
<dbReference type="GO" id="GO:0004784">
    <property type="term" value="F:superoxide dismutase activity"/>
    <property type="evidence" value="ECO:0007669"/>
    <property type="project" value="UniProtKB-EC"/>
</dbReference>
<dbReference type="SUPFAM" id="SSF46609">
    <property type="entry name" value="Fe,Mn superoxide dismutase (SOD), N-terminal domain"/>
    <property type="match status" value="1"/>
</dbReference>
<dbReference type="RefSeq" id="XP_005714949.1">
    <property type="nucleotide sequence ID" value="XM_005714892.1"/>
</dbReference>
<dbReference type="Pfam" id="PF02777">
    <property type="entry name" value="Sod_Fe_C"/>
    <property type="match status" value="1"/>
</dbReference>
<dbReference type="FunFam" id="3.55.40.20:FF:000001">
    <property type="entry name" value="Superoxide dismutase"/>
    <property type="match status" value="1"/>
</dbReference>
<evidence type="ECO:0000256" key="3">
    <source>
        <dbReference type="ARBA" id="ARBA00022723"/>
    </source>
</evidence>
<feature type="domain" description="Manganese/iron superoxide dismutase C-terminal" evidence="9">
    <location>
        <begin position="102"/>
        <end position="206"/>
    </location>
</feature>
<dbReference type="InterPro" id="IPR019831">
    <property type="entry name" value="Mn/Fe_SOD_N"/>
</dbReference>
<dbReference type="OrthoDB" id="239262at2759"/>
<evidence type="ECO:0000256" key="2">
    <source>
        <dbReference type="ARBA" id="ARBA00012682"/>
    </source>
</evidence>
<evidence type="ECO:0000313" key="11">
    <source>
        <dbReference type="Proteomes" id="UP000012073"/>
    </source>
</evidence>
<sequence length="224" mass="24491">MSFALPNLPYQYDALEPYVDSTTMNIHHTKHHQTYVNNINKVIDGPSGSALKGLSLPAIQANITSLPAEIQTPVINSGGGHFNHAMFWTLMGRPGSCNTAPVGSIKDKINADFGSFDEMKAKFNSAAAARFGSGWAWLSVGADGKLFISSTKNQENPLMAGVVDQPGSPVLGLDVWEHAYYLKYQNRRPEYISAFWNVVNWDQVTKNYDSVCSGNTAVFDVPMA</sequence>